<proteinExistence type="predicted"/>
<gene>
    <name evidence="1" type="ORF">ACFO0C_30225</name>
</gene>
<reference evidence="2" key="1">
    <citation type="journal article" date="2019" name="Int. J. Syst. Evol. Microbiol.">
        <title>The Global Catalogue of Microorganisms (GCM) 10K type strain sequencing project: providing services to taxonomists for standard genome sequencing and annotation.</title>
        <authorList>
            <consortium name="The Broad Institute Genomics Platform"/>
            <consortium name="The Broad Institute Genome Sequencing Center for Infectious Disease"/>
            <person name="Wu L."/>
            <person name="Ma J."/>
        </authorList>
    </citation>
    <scope>NUCLEOTIDE SEQUENCE [LARGE SCALE GENOMIC DNA]</scope>
    <source>
        <strain evidence="2">TBRC 5832</strain>
    </source>
</reference>
<comment type="caution">
    <text evidence="1">The sequence shown here is derived from an EMBL/GenBank/DDBJ whole genome shotgun (WGS) entry which is preliminary data.</text>
</comment>
<accession>A0ABV8J105</accession>
<dbReference type="EMBL" id="JBHSBL010000020">
    <property type="protein sequence ID" value="MFC4069221.1"/>
    <property type="molecule type" value="Genomic_DNA"/>
</dbReference>
<organism evidence="1 2">
    <name type="scientific">Actinoplanes subglobosus</name>
    <dbReference type="NCBI Taxonomy" id="1547892"/>
    <lineage>
        <taxon>Bacteria</taxon>
        <taxon>Bacillati</taxon>
        <taxon>Actinomycetota</taxon>
        <taxon>Actinomycetes</taxon>
        <taxon>Micromonosporales</taxon>
        <taxon>Micromonosporaceae</taxon>
        <taxon>Actinoplanes</taxon>
    </lineage>
</organism>
<name>A0ABV8J105_9ACTN</name>
<evidence type="ECO:0000313" key="1">
    <source>
        <dbReference type="EMBL" id="MFC4069221.1"/>
    </source>
</evidence>
<dbReference type="Proteomes" id="UP001595867">
    <property type="component" value="Unassembled WGS sequence"/>
</dbReference>
<sequence>MDGRLTPLDHDDAELRREEMLAVLGGPPLPCLRAIDAATRHPDCLDEVRTRLDHGDLAGATALVTDLLGPDIEPEGELRDAFADAQEGRVGHGLYRAGLALGGTTTPILPRKERAGRRGRHHRLPKRAAVIH</sequence>
<keyword evidence="2" id="KW-1185">Reference proteome</keyword>
<protein>
    <submittedName>
        <fullName evidence="1">Uncharacterized protein</fullName>
    </submittedName>
</protein>
<dbReference type="RefSeq" id="WP_378070502.1">
    <property type="nucleotide sequence ID" value="NZ_JBHSBL010000020.1"/>
</dbReference>
<evidence type="ECO:0000313" key="2">
    <source>
        <dbReference type="Proteomes" id="UP001595867"/>
    </source>
</evidence>